<name>A0A4Z1E897_9MICO</name>
<gene>
    <name evidence="1" type="ORF">SERN_0955</name>
</gene>
<comment type="caution">
    <text evidence="1">The sequence shown here is derived from an EMBL/GenBank/DDBJ whole genome shotgun (WGS) entry which is preliminary data.</text>
</comment>
<reference evidence="1 2" key="1">
    <citation type="submission" date="2018-11" db="EMBL/GenBank/DDBJ databases">
        <title>Complete genome sequencing of the Actinobacteria Serinibacter sp. K3-2.</title>
        <authorList>
            <person name="Rakitin A.L."/>
            <person name="Beletsky A.V."/>
            <person name="Mardanov A.V."/>
            <person name="Ravin N.V."/>
            <person name="Gromova A.S."/>
            <person name="Filippova S.N."/>
            <person name="Gal'Chenko V.F."/>
        </authorList>
    </citation>
    <scope>NUCLEOTIDE SEQUENCE [LARGE SCALE GENOMIC DNA]</scope>
    <source>
        <strain evidence="1 2">K3-2</strain>
    </source>
</reference>
<dbReference type="EMBL" id="RHPJ01000001">
    <property type="protein sequence ID" value="TGO06763.1"/>
    <property type="molecule type" value="Genomic_DNA"/>
</dbReference>
<dbReference type="SUPFAM" id="SSF48239">
    <property type="entry name" value="Terpenoid cyclases/Protein prenyltransferases"/>
    <property type="match status" value="1"/>
</dbReference>
<organism evidence="1 2">
    <name type="scientific">Serinibacter arcticus</name>
    <dbReference type="NCBI Taxonomy" id="1655435"/>
    <lineage>
        <taxon>Bacteria</taxon>
        <taxon>Bacillati</taxon>
        <taxon>Actinomycetota</taxon>
        <taxon>Actinomycetes</taxon>
        <taxon>Micrococcales</taxon>
        <taxon>Beutenbergiaceae</taxon>
        <taxon>Serinibacter</taxon>
    </lineage>
</organism>
<accession>A0A4Z1E897</accession>
<dbReference type="Proteomes" id="UP000297318">
    <property type="component" value="Unassembled WGS sequence"/>
</dbReference>
<evidence type="ECO:0008006" key="3">
    <source>
        <dbReference type="Google" id="ProtNLM"/>
    </source>
</evidence>
<protein>
    <recommendedName>
        <fullName evidence="3">Squalene cyclase</fullName>
    </recommendedName>
</protein>
<dbReference type="RefSeq" id="WP_135848904.1">
    <property type="nucleotide sequence ID" value="NZ_RHPJ01000001.1"/>
</dbReference>
<dbReference type="InterPro" id="IPR008930">
    <property type="entry name" value="Terpenoid_cyclase/PrenylTrfase"/>
</dbReference>
<proteinExistence type="predicted"/>
<dbReference type="OrthoDB" id="370326at2"/>
<evidence type="ECO:0000313" key="2">
    <source>
        <dbReference type="Proteomes" id="UP000297318"/>
    </source>
</evidence>
<dbReference type="AlphaFoldDB" id="A0A4Z1E897"/>
<evidence type="ECO:0000313" key="1">
    <source>
        <dbReference type="EMBL" id="TGO06763.1"/>
    </source>
</evidence>
<keyword evidence="2" id="KW-1185">Reference proteome</keyword>
<sequence>MSDDDVTVLPWLLDTDPALRWQVERDVALAPEATWRATRARVATEGFGARLLALQDEDGSWAGGAHFPTRRDERALRVEGEDDAQPWTATSWSLTALREWGLEASALEGTAEKIRANLRWEYEDRAFWDGEVDACINASTLANGVWLGADVSALVAWFPEHQLEDGGWNCEWVEGSTRSSFHSTLNALRGILWWETATGRQDLRRTRLRGEEYLLRRRLTVNHTTGELVGPWVEHLAYPSRWIYSSLHALDYFRAASLHDRISPDPRLADAITLLRDSRGADGRWSSNARYTGERWFEVDVAKGEPSPWLTFLATRVLEWWDLPDHQEER</sequence>